<dbReference type="InterPro" id="IPR011990">
    <property type="entry name" value="TPR-like_helical_dom_sf"/>
</dbReference>
<feature type="domain" description="RagB/SusD" evidence="6">
    <location>
        <begin position="302"/>
        <end position="572"/>
    </location>
</feature>
<comment type="similarity">
    <text evidence="2">Belongs to the SusD family.</text>
</comment>
<proteinExistence type="inferred from homology"/>
<dbReference type="InterPro" id="IPR033985">
    <property type="entry name" value="SusD-like_N"/>
</dbReference>
<dbReference type="SUPFAM" id="SSF48452">
    <property type="entry name" value="TPR-like"/>
    <property type="match status" value="1"/>
</dbReference>
<keyword evidence="5" id="KW-0998">Cell outer membrane</keyword>
<accession>A0ABS0WQF2</accession>
<evidence type="ECO:0000313" key="9">
    <source>
        <dbReference type="Proteomes" id="UP000623301"/>
    </source>
</evidence>
<evidence type="ECO:0000256" key="1">
    <source>
        <dbReference type="ARBA" id="ARBA00004442"/>
    </source>
</evidence>
<dbReference type="InterPro" id="IPR012944">
    <property type="entry name" value="SusD_RagB_dom"/>
</dbReference>
<dbReference type="Proteomes" id="UP000623301">
    <property type="component" value="Unassembled WGS sequence"/>
</dbReference>
<feature type="domain" description="SusD-like N-terminal" evidence="7">
    <location>
        <begin position="102"/>
        <end position="207"/>
    </location>
</feature>
<evidence type="ECO:0000313" key="8">
    <source>
        <dbReference type="EMBL" id="MBJ2174209.1"/>
    </source>
</evidence>
<name>A0ABS0WQF2_9FLAO</name>
<protein>
    <submittedName>
        <fullName evidence="8">RagB/SusD family nutrient uptake outer membrane protein</fullName>
    </submittedName>
</protein>
<dbReference type="EMBL" id="JAEHFJ010000003">
    <property type="protein sequence ID" value="MBJ2174209.1"/>
    <property type="molecule type" value="Genomic_DNA"/>
</dbReference>
<dbReference type="Gene3D" id="1.25.40.390">
    <property type="match status" value="1"/>
</dbReference>
<keyword evidence="3" id="KW-0732">Signal</keyword>
<dbReference type="Pfam" id="PF14322">
    <property type="entry name" value="SusD-like_3"/>
    <property type="match status" value="1"/>
</dbReference>
<keyword evidence="9" id="KW-1185">Reference proteome</keyword>
<comment type="subcellular location">
    <subcellularLocation>
        <location evidence="1">Cell outer membrane</location>
    </subcellularLocation>
</comment>
<gene>
    <name evidence="8" type="ORF">JBL43_08170</name>
</gene>
<dbReference type="PROSITE" id="PS51257">
    <property type="entry name" value="PROKAR_LIPOPROTEIN"/>
    <property type="match status" value="1"/>
</dbReference>
<dbReference type="Pfam" id="PF07980">
    <property type="entry name" value="SusD_RagB"/>
    <property type="match status" value="1"/>
</dbReference>
<dbReference type="RefSeq" id="WP_198840957.1">
    <property type="nucleotide sequence ID" value="NZ_JAEHFJ010000003.1"/>
</dbReference>
<evidence type="ECO:0000256" key="5">
    <source>
        <dbReference type="ARBA" id="ARBA00023237"/>
    </source>
</evidence>
<sequence length="572" mass="63460">MKKIIYILTICSAILMVSCDDDILERTPLDEISEPAFWKSGSDLELYTNSFYNKLPGWSGVGFGSAQMPDTGTDFGLGTGAGSRLNGTQGIPDEANRSLWSWDEIRQANYFASNVDKAVGEEANINQFKGEGLFFRAYFYFDLLKKYGAVPIYKEYFNNLDTEALYRARSPRNEVADFILADLDMAISLLKTKANLSQPRVSKEAAQLLKATIALYEGTWEKYHNGTAFGVTGSDGTAYLEQAADAAKDLIDGGTRSLHSSYSGLFNQTNLSANNEIILWKQYDFVGLGNSFGNDAQVFWPNKYSYALDAIRSYLCIDGLPTAISTLPTTDTELANIETNRDPRLAETLMVPGDVVRVNIDNSIVSWTAPNISESVGAYEGQKYRIPELDATTGNFTRNTAKILMRYGEALLIYAEAKAELGTITQEDLDISINALRERAGFDFIANPTAKLTLAPVTDPNWPDYGHSISPIIQEIRRERVVELMNEGFRLDDLMRWGAHKLFVGKRPKGAYFETLISDVSGSQDVDENGYLDPFAGSMPDGFGFIPERDYLLAIPAEELVLNTNLTQNPGW</sequence>
<reference evidence="8 9" key="1">
    <citation type="submission" date="2020-12" db="EMBL/GenBank/DDBJ databases">
        <title>Aureibaculum luteum sp. nov. and Aureibaculum flavum sp. nov., novel members of the family Flavobacteriaceae isolated from Antarctic intertidal sediments.</title>
        <authorList>
            <person name="He X."/>
            <person name="Zhang X."/>
        </authorList>
    </citation>
    <scope>NUCLEOTIDE SEQUENCE [LARGE SCALE GENOMIC DNA]</scope>
    <source>
        <strain evidence="8 9">A20</strain>
    </source>
</reference>
<evidence type="ECO:0000256" key="4">
    <source>
        <dbReference type="ARBA" id="ARBA00023136"/>
    </source>
</evidence>
<evidence type="ECO:0000259" key="7">
    <source>
        <dbReference type="Pfam" id="PF14322"/>
    </source>
</evidence>
<comment type="caution">
    <text evidence="8">The sequence shown here is derived from an EMBL/GenBank/DDBJ whole genome shotgun (WGS) entry which is preliminary data.</text>
</comment>
<evidence type="ECO:0000256" key="2">
    <source>
        <dbReference type="ARBA" id="ARBA00006275"/>
    </source>
</evidence>
<evidence type="ECO:0000256" key="3">
    <source>
        <dbReference type="ARBA" id="ARBA00022729"/>
    </source>
</evidence>
<keyword evidence="4" id="KW-0472">Membrane</keyword>
<evidence type="ECO:0000259" key="6">
    <source>
        <dbReference type="Pfam" id="PF07980"/>
    </source>
</evidence>
<organism evidence="8 9">
    <name type="scientific">Aureibaculum flavum</name>
    <dbReference type="NCBI Taxonomy" id="2795986"/>
    <lineage>
        <taxon>Bacteria</taxon>
        <taxon>Pseudomonadati</taxon>
        <taxon>Bacteroidota</taxon>
        <taxon>Flavobacteriia</taxon>
        <taxon>Flavobacteriales</taxon>
        <taxon>Flavobacteriaceae</taxon>
        <taxon>Aureibaculum</taxon>
    </lineage>
</organism>